<dbReference type="EMBL" id="JAVHJL010000004">
    <property type="protein sequence ID" value="KAK6505604.1"/>
    <property type="molecule type" value="Genomic_DNA"/>
</dbReference>
<organism evidence="3 4">
    <name type="scientific">Arthrobotrys musiformis</name>
    <dbReference type="NCBI Taxonomy" id="47236"/>
    <lineage>
        <taxon>Eukaryota</taxon>
        <taxon>Fungi</taxon>
        <taxon>Dikarya</taxon>
        <taxon>Ascomycota</taxon>
        <taxon>Pezizomycotina</taxon>
        <taxon>Orbiliomycetes</taxon>
        <taxon>Orbiliales</taxon>
        <taxon>Orbiliaceae</taxon>
        <taxon>Arthrobotrys</taxon>
    </lineage>
</organism>
<feature type="compositionally biased region" description="Polar residues" evidence="1">
    <location>
        <begin position="40"/>
        <end position="54"/>
    </location>
</feature>
<protein>
    <recommendedName>
        <fullName evidence="2">Borealin N-terminal domain-containing protein</fullName>
    </recommendedName>
</protein>
<proteinExistence type="predicted"/>
<evidence type="ECO:0000256" key="1">
    <source>
        <dbReference type="SAM" id="MobiDB-lite"/>
    </source>
</evidence>
<dbReference type="AlphaFoldDB" id="A0AAV9WDY5"/>
<feature type="region of interest" description="Disordered" evidence="1">
    <location>
        <begin position="219"/>
        <end position="272"/>
    </location>
</feature>
<evidence type="ECO:0000313" key="4">
    <source>
        <dbReference type="Proteomes" id="UP001370758"/>
    </source>
</evidence>
<dbReference type="Proteomes" id="UP001370758">
    <property type="component" value="Unassembled WGS sequence"/>
</dbReference>
<feature type="region of interest" description="Disordered" evidence="1">
    <location>
        <begin position="1"/>
        <end position="54"/>
    </location>
</feature>
<feature type="domain" description="Borealin N-terminal" evidence="2">
    <location>
        <begin position="142"/>
        <end position="198"/>
    </location>
</feature>
<accession>A0AAV9WDY5</accession>
<feature type="compositionally biased region" description="Low complexity" evidence="1">
    <location>
        <begin position="367"/>
        <end position="385"/>
    </location>
</feature>
<evidence type="ECO:0000313" key="3">
    <source>
        <dbReference type="EMBL" id="KAK6505604.1"/>
    </source>
</evidence>
<dbReference type="InterPro" id="IPR018851">
    <property type="entry name" value="Borealin_N"/>
</dbReference>
<sequence>MRSNPLGNKATRPINSRNSPPPDSSLSKSPTKQFQHPIIRQNSKPTPKAQNRPNFNMAVVTPQLPSDRHIGPSSPVSPVSPIAHEHNQISIRAITPPSLPESRLVPREEIDDNATQAVIIPQTPGTEMRRRRAGTRKISRFEKDRLIENIRYEVDRRAKALRQRYTLQAEMLRQGIELRVGRIPYKMRNMKIGDLYDKALAAADQKMQVEAQQAVKEIEDVRRLSGPPRPDSPLKVAKKRALSPVKSSEPVRMREAPRPLSPMKSSSPPRAIAPKSTIKLIPRTSPPQTFNSPFPASSPVKTVPFSKSMPALKNKLASTSKPIGPSVPTPGPTALRTIASTITRTPGSAVPTMKPLVAVSKPKVVKGKTTITSTSVTSSTPVVKKPSGRSLRSRK</sequence>
<gene>
    <name evidence="3" type="ORF">TWF481_007497</name>
</gene>
<reference evidence="3 4" key="1">
    <citation type="submission" date="2023-08" db="EMBL/GenBank/DDBJ databases">
        <authorList>
            <person name="Palmer J.M."/>
        </authorList>
    </citation>
    <scope>NUCLEOTIDE SEQUENCE [LARGE SCALE GENOMIC DNA]</scope>
    <source>
        <strain evidence="3 4">TWF481</strain>
    </source>
</reference>
<keyword evidence="4" id="KW-1185">Reference proteome</keyword>
<evidence type="ECO:0000259" key="2">
    <source>
        <dbReference type="Pfam" id="PF10444"/>
    </source>
</evidence>
<name>A0AAV9WDY5_9PEZI</name>
<comment type="caution">
    <text evidence="3">The sequence shown here is derived from an EMBL/GenBank/DDBJ whole genome shotgun (WGS) entry which is preliminary data.</text>
</comment>
<feature type="region of interest" description="Disordered" evidence="1">
    <location>
        <begin position="366"/>
        <end position="395"/>
    </location>
</feature>
<dbReference type="Pfam" id="PF10444">
    <property type="entry name" value="Nbl1_Borealin_N"/>
    <property type="match status" value="1"/>
</dbReference>